<dbReference type="EMBL" id="JACHIT010000002">
    <property type="protein sequence ID" value="MBB5915959.1"/>
    <property type="molecule type" value="Genomic_DNA"/>
</dbReference>
<dbReference type="AlphaFoldDB" id="A0A7W9PI07"/>
<organism evidence="1 2">
    <name type="scientific">Nocardia transvalensis</name>
    <dbReference type="NCBI Taxonomy" id="37333"/>
    <lineage>
        <taxon>Bacteria</taxon>
        <taxon>Bacillati</taxon>
        <taxon>Actinomycetota</taxon>
        <taxon>Actinomycetes</taxon>
        <taxon>Mycobacteriales</taxon>
        <taxon>Nocardiaceae</taxon>
        <taxon>Nocardia</taxon>
    </lineage>
</organism>
<evidence type="ECO:0000313" key="1">
    <source>
        <dbReference type="EMBL" id="MBB5915959.1"/>
    </source>
</evidence>
<accession>A0A7W9PI07</accession>
<gene>
    <name evidence="1" type="ORF">BJY24_004871</name>
</gene>
<dbReference type="Proteomes" id="UP000540412">
    <property type="component" value="Unassembled WGS sequence"/>
</dbReference>
<comment type="caution">
    <text evidence="1">The sequence shown here is derived from an EMBL/GenBank/DDBJ whole genome shotgun (WGS) entry which is preliminary data.</text>
</comment>
<protein>
    <submittedName>
        <fullName evidence="1">Uncharacterized protein</fullName>
    </submittedName>
</protein>
<proteinExistence type="predicted"/>
<sequence length="109" mass="12185">MTDSMDREALLNADFRIDETMLPSVLSAARLLSVTHSGSTQLRLGAFFRRPIWMRFALVFENTAQRALRNVTVVIMVTNFFVATSAVIGLPACRRSLGTHCVSRSHDSR</sequence>
<evidence type="ECO:0000313" key="2">
    <source>
        <dbReference type="Proteomes" id="UP000540412"/>
    </source>
</evidence>
<reference evidence="1 2" key="1">
    <citation type="submission" date="2020-08" db="EMBL/GenBank/DDBJ databases">
        <title>Sequencing the genomes of 1000 actinobacteria strains.</title>
        <authorList>
            <person name="Klenk H.-P."/>
        </authorList>
    </citation>
    <scope>NUCLEOTIDE SEQUENCE [LARGE SCALE GENOMIC DNA]</scope>
    <source>
        <strain evidence="1 2">DSM 43582</strain>
    </source>
</reference>
<name>A0A7W9PI07_9NOCA</name>
<keyword evidence="2" id="KW-1185">Reference proteome</keyword>